<sequence>MSDEKLHELVSHVSNEVFGKQFQHKAYFNKRLRTTGGRYMLRSHNIEVNPLVFEKYGMDELLGVIKHELCHYHLHIEGKGYQHRDTDFRELLKITNSPRFCSTLVERKVRKSKKRYTYKCVKCSLSYNRKIRLNTRKYRCGKCFGDLMLVSFENLK</sequence>
<evidence type="ECO:0000256" key="3">
    <source>
        <dbReference type="ARBA" id="ARBA00022833"/>
    </source>
</evidence>
<keyword evidence="7" id="KW-1185">Reference proteome</keyword>
<comment type="cofactor">
    <cofactor evidence="4">
        <name>Zn(2+)</name>
        <dbReference type="ChEBI" id="CHEBI:29105"/>
    </cofactor>
    <text evidence="4">Binds 1 zinc ion.</text>
</comment>
<dbReference type="InterPro" id="IPR023524">
    <property type="entry name" value="Uncharacterised_SprT-like"/>
</dbReference>
<dbReference type="InterPro" id="IPR006640">
    <property type="entry name" value="SprT-like_domain"/>
</dbReference>
<dbReference type="EMBL" id="FOXU01000005">
    <property type="protein sequence ID" value="SFQ58718.1"/>
    <property type="molecule type" value="Genomic_DNA"/>
</dbReference>
<evidence type="ECO:0000259" key="5">
    <source>
        <dbReference type="SMART" id="SM00731"/>
    </source>
</evidence>
<accession>A0A1I5ZQH8</accession>
<reference evidence="7" key="1">
    <citation type="submission" date="2016-10" db="EMBL/GenBank/DDBJ databases">
        <authorList>
            <person name="Varghese N."/>
            <person name="Submissions S."/>
        </authorList>
    </citation>
    <scope>NUCLEOTIDE SEQUENCE [LARGE SCALE GENOMIC DNA]</scope>
    <source>
        <strain evidence="7">DSM 11706</strain>
    </source>
</reference>
<dbReference type="GO" id="GO:0006950">
    <property type="term" value="P:response to stress"/>
    <property type="evidence" value="ECO:0007669"/>
    <property type="project" value="UniProtKB-ARBA"/>
</dbReference>
<organism evidence="6 7">
    <name type="scientific">Psychrobacillus psychrotolerans</name>
    <dbReference type="NCBI Taxonomy" id="126156"/>
    <lineage>
        <taxon>Bacteria</taxon>
        <taxon>Bacillati</taxon>
        <taxon>Bacillota</taxon>
        <taxon>Bacilli</taxon>
        <taxon>Bacillales</taxon>
        <taxon>Bacillaceae</taxon>
        <taxon>Psychrobacillus</taxon>
    </lineage>
</organism>
<gene>
    <name evidence="6" type="ORF">SAMN05421670_2900</name>
</gene>
<keyword evidence="1 4" id="KW-0963">Cytoplasm</keyword>
<name>A0A1I5ZQH8_9BACI</name>
<feature type="domain" description="SprT-like" evidence="5">
    <location>
        <begin position="4"/>
        <end position="150"/>
    </location>
</feature>
<dbReference type="RefSeq" id="WP_093537586.1">
    <property type="nucleotide sequence ID" value="NZ_FOXU01000005.1"/>
</dbReference>
<evidence type="ECO:0000256" key="2">
    <source>
        <dbReference type="ARBA" id="ARBA00022723"/>
    </source>
</evidence>
<dbReference type="SMART" id="SM00731">
    <property type="entry name" value="SprT"/>
    <property type="match status" value="1"/>
</dbReference>
<dbReference type="GO" id="GO:0005737">
    <property type="term" value="C:cytoplasm"/>
    <property type="evidence" value="ECO:0007669"/>
    <property type="project" value="UniProtKB-SubCell"/>
</dbReference>
<dbReference type="NCBIfam" id="NF003339">
    <property type="entry name" value="PRK04351.1"/>
    <property type="match status" value="1"/>
</dbReference>
<keyword evidence="3 4" id="KW-0862">Zinc</keyword>
<dbReference type="Pfam" id="PF17283">
    <property type="entry name" value="Zn_ribbon_SprT"/>
    <property type="match status" value="1"/>
</dbReference>
<keyword evidence="2 4" id="KW-0479">Metal-binding</keyword>
<dbReference type="GO" id="GO:0008270">
    <property type="term" value="F:zinc ion binding"/>
    <property type="evidence" value="ECO:0007669"/>
    <property type="project" value="UniProtKB-UniRule"/>
</dbReference>
<evidence type="ECO:0000313" key="6">
    <source>
        <dbReference type="EMBL" id="SFQ58718.1"/>
    </source>
</evidence>
<dbReference type="Proteomes" id="UP000198734">
    <property type="component" value="Unassembled WGS sequence"/>
</dbReference>
<protein>
    <recommendedName>
        <fullName evidence="4">Protein SprT-like</fullName>
    </recommendedName>
</protein>
<dbReference type="HAMAP" id="MF_00745">
    <property type="entry name" value="SprT_like"/>
    <property type="match status" value="1"/>
</dbReference>
<evidence type="ECO:0000256" key="4">
    <source>
        <dbReference type="HAMAP-Rule" id="MF_00745"/>
    </source>
</evidence>
<dbReference type="AlphaFoldDB" id="A0A1I5ZQH8"/>
<comment type="subcellular location">
    <subcellularLocation>
        <location evidence="4">Cytoplasm</location>
    </subcellularLocation>
</comment>
<comment type="similarity">
    <text evidence="4">Belongs to the SprT family.</text>
</comment>
<feature type="binding site" evidence="4">
    <location>
        <position position="67"/>
    </location>
    <ligand>
        <name>Zn(2+)</name>
        <dbReference type="ChEBI" id="CHEBI:29105"/>
    </ligand>
</feature>
<feature type="binding site" evidence="4">
    <location>
        <position position="71"/>
    </location>
    <ligand>
        <name>Zn(2+)</name>
        <dbReference type="ChEBI" id="CHEBI:29105"/>
    </ligand>
</feature>
<feature type="active site" evidence="4">
    <location>
        <position position="68"/>
    </location>
</feature>
<dbReference type="STRING" id="126156.SAMN05421670_2900"/>
<proteinExistence type="inferred from homology"/>
<dbReference type="InterPro" id="IPR035240">
    <property type="entry name" value="SprT_Zn_ribbon"/>
</dbReference>
<dbReference type="Pfam" id="PF10263">
    <property type="entry name" value="SprT-like"/>
    <property type="match status" value="1"/>
</dbReference>
<evidence type="ECO:0000256" key="1">
    <source>
        <dbReference type="ARBA" id="ARBA00022490"/>
    </source>
</evidence>
<dbReference type="OrthoDB" id="9799909at2"/>
<evidence type="ECO:0000313" key="7">
    <source>
        <dbReference type="Proteomes" id="UP000198734"/>
    </source>
</evidence>